<dbReference type="Proteomes" id="UP001163321">
    <property type="component" value="Chromosome 1"/>
</dbReference>
<reference evidence="1 2" key="1">
    <citation type="journal article" date="2022" name="bioRxiv">
        <title>The genome of the oomycete Peronosclerospora sorghi, a cosmopolitan pathogen of maize and sorghum, is inflated with dispersed pseudogenes.</title>
        <authorList>
            <person name="Fletcher K."/>
            <person name="Martin F."/>
            <person name="Isakeit T."/>
            <person name="Cavanaugh K."/>
            <person name="Magill C."/>
            <person name="Michelmore R."/>
        </authorList>
    </citation>
    <scope>NUCLEOTIDE SEQUENCE [LARGE SCALE GENOMIC DNA]</scope>
    <source>
        <strain evidence="1">P6</strain>
    </source>
</reference>
<dbReference type="EMBL" id="CM047580">
    <property type="protein sequence ID" value="KAI9921850.1"/>
    <property type="molecule type" value="Genomic_DNA"/>
</dbReference>
<name>A0ACC0WSG7_9STRA</name>
<proteinExistence type="predicted"/>
<protein>
    <submittedName>
        <fullName evidence="1">Uncharacterized protein</fullName>
    </submittedName>
</protein>
<evidence type="ECO:0000313" key="2">
    <source>
        <dbReference type="Proteomes" id="UP001163321"/>
    </source>
</evidence>
<evidence type="ECO:0000313" key="1">
    <source>
        <dbReference type="EMBL" id="KAI9921850.1"/>
    </source>
</evidence>
<keyword evidence="2" id="KW-1185">Reference proteome</keyword>
<gene>
    <name evidence="1" type="ORF">PsorP6_001062</name>
</gene>
<comment type="caution">
    <text evidence="1">The sequence shown here is derived from an EMBL/GenBank/DDBJ whole genome shotgun (WGS) entry which is preliminary data.</text>
</comment>
<sequence length="163" mass="17996">MSHLGRTEGRPTPKDSLDPVASVLEQKIGRKVTFLKDCVGAEFEDACSNPADGSVILLENLRFHAEEEGKGKDAEGPNVGGAYGPYIQSQRLAIYQEAAEKLVKSGHAYRCFCTNERLQKLRNSQLRPGEATMYDRACLGLDEKEVKEQLARGESHTTRILTS</sequence>
<accession>A0ACC0WSG7</accession>
<organism evidence="1 2">
    <name type="scientific">Peronosclerospora sorghi</name>
    <dbReference type="NCBI Taxonomy" id="230839"/>
    <lineage>
        <taxon>Eukaryota</taxon>
        <taxon>Sar</taxon>
        <taxon>Stramenopiles</taxon>
        <taxon>Oomycota</taxon>
        <taxon>Peronosporomycetes</taxon>
        <taxon>Peronosporales</taxon>
        <taxon>Peronosporaceae</taxon>
        <taxon>Peronosclerospora</taxon>
    </lineage>
</organism>